<accession>A0AAD5TJ00</accession>
<reference evidence="2" key="1">
    <citation type="submission" date="2020-05" db="EMBL/GenBank/DDBJ databases">
        <title>Phylogenomic resolution of chytrid fungi.</title>
        <authorList>
            <person name="Stajich J.E."/>
            <person name="Amses K."/>
            <person name="Simmons R."/>
            <person name="Seto K."/>
            <person name="Myers J."/>
            <person name="Bonds A."/>
            <person name="Quandt C.A."/>
            <person name="Barry K."/>
            <person name="Liu P."/>
            <person name="Grigoriev I."/>
            <person name="Longcore J.E."/>
            <person name="James T.Y."/>
        </authorList>
    </citation>
    <scope>NUCLEOTIDE SEQUENCE</scope>
    <source>
        <strain evidence="2">JEL0379</strain>
    </source>
</reference>
<dbReference type="Proteomes" id="UP001212152">
    <property type="component" value="Unassembled WGS sequence"/>
</dbReference>
<feature type="region of interest" description="Disordered" evidence="1">
    <location>
        <begin position="118"/>
        <end position="138"/>
    </location>
</feature>
<gene>
    <name evidence="2" type="ORF">HDU87_004285</name>
</gene>
<dbReference type="EMBL" id="JADGJQ010000031">
    <property type="protein sequence ID" value="KAJ3177763.1"/>
    <property type="molecule type" value="Genomic_DNA"/>
</dbReference>
<name>A0AAD5TJ00_9FUNG</name>
<comment type="caution">
    <text evidence="2">The sequence shown here is derived from an EMBL/GenBank/DDBJ whole genome shotgun (WGS) entry which is preliminary data.</text>
</comment>
<organism evidence="2 3">
    <name type="scientific">Geranomyces variabilis</name>
    <dbReference type="NCBI Taxonomy" id="109894"/>
    <lineage>
        <taxon>Eukaryota</taxon>
        <taxon>Fungi</taxon>
        <taxon>Fungi incertae sedis</taxon>
        <taxon>Chytridiomycota</taxon>
        <taxon>Chytridiomycota incertae sedis</taxon>
        <taxon>Chytridiomycetes</taxon>
        <taxon>Spizellomycetales</taxon>
        <taxon>Powellomycetaceae</taxon>
        <taxon>Geranomyces</taxon>
    </lineage>
</organism>
<feature type="region of interest" description="Disordered" evidence="1">
    <location>
        <begin position="376"/>
        <end position="395"/>
    </location>
</feature>
<feature type="compositionally biased region" description="Low complexity" evidence="1">
    <location>
        <begin position="218"/>
        <end position="229"/>
    </location>
</feature>
<evidence type="ECO:0000256" key="1">
    <source>
        <dbReference type="SAM" id="MobiDB-lite"/>
    </source>
</evidence>
<feature type="compositionally biased region" description="Polar residues" evidence="1">
    <location>
        <begin position="598"/>
        <end position="613"/>
    </location>
</feature>
<evidence type="ECO:0000313" key="2">
    <source>
        <dbReference type="EMBL" id="KAJ3177763.1"/>
    </source>
</evidence>
<feature type="region of interest" description="Disordered" evidence="1">
    <location>
        <begin position="184"/>
        <end position="265"/>
    </location>
</feature>
<proteinExistence type="predicted"/>
<evidence type="ECO:0000313" key="3">
    <source>
        <dbReference type="Proteomes" id="UP001212152"/>
    </source>
</evidence>
<feature type="compositionally biased region" description="Polar residues" evidence="1">
    <location>
        <begin position="463"/>
        <end position="472"/>
    </location>
</feature>
<feature type="compositionally biased region" description="Basic and acidic residues" evidence="1">
    <location>
        <begin position="198"/>
        <end position="217"/>
    </location>
</feature>
<feature type="region of interest" description="Disordered" evidence="1">
    <location>
        <begin position="592"/>
        <end position="637"/>
    </location>
</feature>
<feature type="region of interest" description="Disordered" evidence="1">
    <location>
        <begin position="72"/>
        <end position="102"/>
    </location>
</feature>
<sequence length="979" mass="102325">MSAYCYTGGAAAAASTRASEIEQVANQLLVSRSPLTAAAEKARPEAPAPGRLAQIQSAKVVTGIKYVRPKTVAPAQASGKPTETRAKSIAGQGASGPSTEERIEKAASVIPALRESGLQKAADSRAPTNAAERGRSAFLTSDLGKTTISTALSGDTNAASPSLSSAFGEAMNSITAAYAAGNTGSGALAKNETSQGTRGDKAPRTENENKAVAERAADTTATVGAVADGHSASSANEAVREDAAPTTATTIGEGLTGSLPDERPRNKAVDATALPEAAAEGGSAFSTSEPDDIKAIDHTISGKVGDRRLSTLSQMVMGPRPVPAGFGEPRAPSAIPPLLAISMSSDNLDKSLPPTPIPIPSPVRDDAPAVNIVVSTSSEHSTPAGGSSRASTPDTSVVVTLKRNVAGGFRNPLAHFSAASSDSSVDSVHEPLQFTIHSPSSTIEIMRRTTKVVELEDLPTSRRGSILTSNAGTPGPRRESFLAATPGSEKEGENAQSQRSRRESLRNDSASSSPHGSRRGSFSGIVTNVVPVGRRSSIVKVPAAPPVLPNFRFSNVPLRSKIGIAASPDIAGPPTPNLPQAWPVFDQPKFVGAIKPNPASTTPATGTSDSSPPVSDAARSPAPDQASPINEEGDTPSSALPVHIILAGERLLLNARTAMGSHSYLSESDNHSSMGDLRGHHMDRSVSMNTLASIIDGSDGDVTGLSIPVKVNGGDCKISFRANRLTCVDVRGKMYGRYFALDMSRILVAGNIGATVTMFAIPPKVLTAGVKFRAFAFDCANEVQGAACPMSGNFPDLVDKKAFLMIDESDEKTFLDLIRKYITPVLACVGKELTVQVRRRRSEPQMPDFQTTNFVAKISSKVPVQDADTSRLLKGALSATGESFWNQCLSFFRQLTHVFPAKVDDVNILPSGDPIDPVELALAIVKGKVFQVFSSCEWTVMLTFISQFAAPLKDGVIVVLNAQVHRAGLVGMVKKILKQ</sequence>
<keyword evidence="3" id="KW-1185">Reference proteome</keyword>
<protein>
    <submittedName>
        <fullName evidence="2">Uncharacterized protein</fullName>
    </submittedName>
</protein>
<dbReference type="AlphaFoldDB" id="A0AAD5TJ00"/>
<feature type="region of interest" description="Disordered" evidence="1">
    <location>
        <begin position="463"/>
        <end position="523"/>
    </location>
</feature>